<evidence type="ECO:0000313" key="2">
    <source>
        <dbReference type="Proteomes" id="UP001151760"/>
    </source>
</evidence>
<reference evidence="1" key="1">
    <citation type="journal article" date="2022" name="Int. J. Mol. Sci.">
        <title>Draft Genome of Tanacetum Coccineum: Genomic Comparison of Closely Related Tanacetum-Family Plants.</title>
        <authorList>
            <person name="Yamashiro T."/>
            <person name="Shiraishi A."/>
            <person name="Nakayama K."/>
            <person name="Satake H."/>
        </authorList>
    </citation>
    <scope>NUCLEOTIDE SEQUENCE</scope>
</reference>
<keyword evidence="2" id="KW-1185">Reference proteome</keyword>
<gene>
    <name evidence="1" type="ORF">Tco_0751792</name>
</gene>
<proteinExistence type="predicted"/>
<evidence type="ECO:0000313" key="1">
    <source>
        <dbReference type="EMBL" id="GJS85251.1"/>
    </source>
</evidence>
<organism evidence="1 2">
    <name type="scientific">Tanacetum coccineum</name>
    <dbReference type="NCBI Taxonomy" id="301880"/>
    <lineage>
        <taxon>Eukaryota</taxon>
        <taxon>Viridiplantae</taxon>
        <taxon>Streptophyta</taxon>
        <taxon>Embryophyta</taxon>
        <taxon>Tracheophyta</taxon>
        <taxon>Spermatophyta</taxon>
        <taxon>Magnoliopsida</taxon>
        <taxon>eudicotyledons</taxon>
        <taxon>Gunneridae</taxon>
        <taxon>Pentapetalae</taxon>
        <taxon>asterids</taxon>
        <taxon>campanulids</taxon>
        <taxon>Asterales</taxon>
        <taxon>Asteraceae</taxon>
        <taxon>Asteroideae</taxon>
        <taxon>Anthemideae</taxon>
        <taxon>Anthemidinae</taxon>
        <taxon>Tanacetum</taxon>
    </lineage>
</organism>
<dbReference type="Proteomes" id="UP001151760">
    <property type="component" value="Unassembled WGS sequence"/>
</dbReference>
<dbReference type="EMBL" id="BQNB010011036">
    <property type="protein sequence ID" value="GJS85251.1"/>
    <property type="molecule type" value="Genomic_DNA"/>
</dbReference>
<evidence type="ECO:0008006" key="3">
    <source>
        <dbReference type="Google" id="ProtNLM"/>
    </source>
</evidence>
<name>A0ABQ4Z682_9ASTR</name>
<protein>
    <recommendedName>
        <fullName evidence="3">Gag-Pol polyprotein</fullName>
    </recommendedName>
</protein>
<sequence length="136" mass="15655">MARQCTRPKMPKNSARFKEKMLLTDDLDSYDSDCDDISSAKAVLMANLSSYDSDVLFEVPHSDTYQNDMINQSVQEMQYSEQTPIDDYLDDEITSNINIIHYSQYLHETQNAVVQDTNSSSQQDSMIISMFEQMPE</sequence>
<comment type="caution">
    <text evidence="1">The sequence shown here is derived from an EMBL/GenBank/DDBJ whole genome shotgun (WGS) entry which is preliminary data.</text>
</comment>
<accession>A0ABQ4Z682</accession>
<reference evidence="1" key="2">
    <citation type="submission" date="2022-01" db="EMBL/GenBank/DDBJ databases">
        <authorList>
            <person name="Yamashiro T."/>
            <person name="Shiraishi A."/>
            <person name="Satake H."/>
            <person name="Nakayama K."/>
        </authorList>
    </citation>
    <scope>NUCLEOTIDE SEQUENCE</scope>
</reference>